<evidence type="ECO:0000313" key="4">
    <source>
        <dbReference type="Proteomes" id="UP001592530"/>
    </source>
</evidence>
<dbReference type="Gene3D" id="1.10.260.40">
    <property type="entry name" value="lambda repressor-like DNA-binding domains"/>
    <property type="match status" value="1"/>
</dbReference>
<accession>A0ABV6VFY7</accession>
<feature type="domain" description="DUF5753" evidence="1">
    <location>
        <begin position="104"/>
        <end position="276"/>
    </location>
</feature>
<keyword evidence="5" id="KW-1185">Reference proteome</keyword>
<evidence type="ECO:0000313" key="2">
    <source>
        <dbReference type="EMBL" id="MFC1412650.1"/>
    </source>
</evidence>
<dbReference type="EMBL" id="JBHEZY010000011">
    <property type="protein sequence ID" value="MFC1433971.1"/>
    <property type="molecule type" value="Genomic_DNA"/>
</dbReference>
<sequence>MSSASPSSSAQAARRALADRLQGIRKDARINGRELSARCGWHPAKTSRIQDAKVAASEADIRAWCAACGVEDQVADLIAASRAVESMYVEWKRLRGNGLRSLQESYAALYQQTRMFRFYTSDVVPGVLQTSAYVRAIMARFADASRTPDDLEQAVAAKLERSGVIHSGNHRFVFLLEEAVLRYRLGDAEAMAGQLGHLLAVISLPRVSLGIIPFATERTIWPVESFRIFDDARVQVELVTASVNVTTPSEIGDYLQIFGELQAFAVYGARARALITAAIDAIG</sequence>
<dbReference type="EMBL" id="JBHEZX010000012">
    <property type="protein sequence ID" value="MFC1412650.1"/>
    <property type="molecule type" value="Genomic_DNA"/>
</dbReference>
<comment type="caution">
    <text evidence="2">The sequence shown here is derived from an EMBL/GenBank/DDBJ whole genome shotgun (WGS) entry which is preliminary data.</text>
</comment>
<reference evidence="4 5" key="1">
    <citation type="submission" date="2024-09" db="EMBL/GenBank/DDBJ databases">
        <authorList>
            <person name="Lee S.D."/>
        </authorList>
    </citation>
    <scope>NUCLEOTIDE SEQUENCE [LARGE SCALE GENOMIC DNA]</scope>
    <source>
        <strain evidence="2 5">N1-1</strain>
        <strain evidence="3 4">N1-3</strain>
    </source>
</reference>
<gene>
    <name evidence="3" type="ORF">ACEZDB_25290</name>
    <name evidence="2" type="ORF">ACEZDG_25605</name>
</gene>
<dbReference type="InterPro" id="IPR043917">
    <property type="entry name" value="DUF5753"/>
</dbReference>
<evidence type="ECO:0000313" key="3">
    <source>
        <dbReference type="EMBL" id="MFC1433971.1"/>
    </source>
</evidence>
<dbReference type="Proteomes" id="UP001592530">
    <property type="component" value="Unassembled WGS sequence"/>
</dbReference>
<proteinExistence type="predicted"/>
<organism evidence="2 5">
    <name type="scientific">Streptacidiphilus alkalitolerans</name>
    <dbReference type="NCBI Taxonomy" id="3342712"/>
    <lineage>
        <taxon>Bacteria</taxon>
        <taxon>Bacillati</taxon>
        <taxon>Actinomycetota</taxon>
        <taxon>Actinomycetes</taxon>
        <taxon>Kitasatosporales</taxon>
        <taxon>Streptomycetaceae</taxon>
        <taxon>Streptacidiphilus</taxon>
    </lineage>
</organism>
<dbReference type="InterPro" id="IPR010982">
    <property type="entry name" value="Lambda_DNA-bd_dom_sf"/>
</dbReference>
<evidence type="ECO:0000259" key="1">
    <source>
        <dbReference type="Pfam" id="PF19054"/>
    </source>
</evidence>
<protein>
    <submittedName>
        <fullName evidence="2">DUF5753 domain-containing protein</fullName>
    </submittedName>
</protein>
<dbReference type="RefSeq" id="WP_380513535.1">
    <property type="nucleotide sequence ID" value="NZ_JBHEZX010000012.1"/>
</dbReference>
<dbReference type="Pfam" id="PF13560">
    <property type="entry name" value="HTH_31"/>
    <property type="match status" value="1"/>
</dbReference>
<dbReference type="Proteomes" id="UP001592582">
    <property type="component" value="Unassembled WGS sequence"/>
</dbReference>
<name>A0ABV6VFY7_9ACTN</name>
<dbReference type="Pfam" id="PF19054">
    <property type="entry name" value="DUF5753"/>
    <property type="match status" value="1"/>
</dbReference>
<evidence type="ECO:0000313" key="5">
    <source>
        <dbReference type="Proteomes" id="UP001592582"/>
    </source>
</evidence>